<evidence type="ECO:0000256" key="8">
    <source>
        <dbReference type="ARBA" id="ARBA00023186"/>
    </source>
</evidence>
<gene>
    <name evidence="17" type="ORF">A3843_12855</name>
</gene>
<keyword evidence="4" id="KW-0997">Cell inner membrane</keyword>
<dbReference type="InterPro" id="IPR000297">
    <property type="entry name" value="PPIase_PpiC"/>
</dbReference>
<evidence type="ECO:0000313" key="17">
    <source>
        <dbReference type="EMBL" id="OKL43524.1"/>
    </source>
</evidence>
<evidence type="ECO:0000256" key="14">
    <source>
        <dbReference type="PROSITE-ProRule" id="PRU00278"/>
    </source>
</evidence>
<reference evidence="17 18" key="1">
    <citation type="submission" date="2016-03" db="EMBL/GenBank/DDBJ databases">
        <title>Genome sequence of Nesiotobacter sp. nov., a moderately halophilic alphaproteobacterium isolated from the Yellow Sea, China.</title>
        <authorList>
            <person name="Zhang G."/>
            <person name="Zhang R."/>
        </authorList>
    </citation>
    <scope>NUCLEOTIDE SEQUENCE [LARGE SCALE GENOMIC DNA]</scope>
    <source>
        <strain evidence="17 18">WB1-6</strain>
    </source>
</reference>
<dbReference type="RefSeq" id="WP_028480931.1">
    <property type="nucleotide sequence ID" value="NZ_LVVZ01000019.1"/>
</dbReference>
<evidence type="ECO:0000256" key="7">
    <source>
        <dbReference type="ARBA" id="ARBA00023136"/>
    </source>
</evidence>
<sequence>MLDALRRGVGTWVAKVFIGLLVMSFAIWGISDVFTGFGNNSVAQVGDTEISSLEFETAYRRQLDNLSQQLNQPITPEQGAAFGIPTQVLSQLLAEAALNDVASNLKLGVSDEAIVRTIQENPAFRGINGAFDRSRLAMVLRNAGISEDEFVLLQQDLAERQQLIEALVGDLIAPEALVTAFHNHITEERRIAYLRIDESNLDEIPTPTDEELKSYFEDNIDRYRAPEYRQVNYLEITPKKIANPSLLTEEQVREEYERVKDRYQLPEQRRVLQMSFPTLEEAETAAAELQGNKTFEDLLSERDLEIADVDLGMMGRAGFLDDSIAEAAFQLNEGETSGAVEGRFTNVILKVQEIQPESVEPFEEVADEIRSALAEDLAADEIYDLYNEIEDARAGGSSFNEVAERFDLDLVQSPLFDQSGQNPDEQAVDLPVKQDLIAATFDSDVGIENDPINIGRNGYLWFEVARVDPERERSLEEVRAKVVADWTAHREAEQLKQLSEEILAEIEAGKTLEAVATARELTVQNADGLTREQPTELIGAEALQAIFSGPVGTTAEVSAQDGSRLVLQVADTTTPAQFTESPQMRNMTSQLSADLQNSLVSQFIARVEQEAGVRVNQTLFNQISGMAAQ</sequence>
<comment type="subcellular location">
    <subcellularLocation>
        <location evidence="1">Cell inner membrane</location>
        <topology evidence="1">Single-pass type II membrane protein</topology>
        <orientation evidence="1">Periplasmic side</orientation>
    </subcellularLocation>
</comment>
<keyword evidence="5 15" id="KW-0812">Transmembrane</keyword>
<evidence type="ECO:0000256" key="3">
    <source>
        <dbReference type="ARBA" id="ARBA00022475"/>
    </source>
</evidence>
<dbReference type="Pfam" id="PF13624">
    <property type="entry name" value="SurA_N_3"/>
    <property type="match status" value="1"/>
</dbReference>
<feature type="transmembrane region" description="Helical" evidence="15">
    <location>
        <begin position="12"/>
        <end position="31"/>
    </location>
</feature>
<evidence type="ECO:0000256" key="6">
    <source>
        <dbReference type="ARBA" id="ARBA00022989"/>
    </source>
</evidence>
<evidence type="ECO:0000259" key="16">
    <source>
        <dbReference type="PROSITE" id="PS50198"/>
    </source>
</evidence>
<dbReference type="AlphaFoldDB" id="A0A1U7JFQ9"/>
<evidence type="ECO:0000256" key="12">
    <source>
        <dbReference type="ARBA" id="ARBA00040743"/>
    </source>
</evidence>
<evidence type="ECO:0000313" key="18">
    <source>
        <dbReference type="Proteomes" id="UP000185783"/>
    </source>
</evidence>
<keyword evidence="14 17" id="KW-0413">Isomerase</keyword>
<name>A0A1U7JFQ9_9HYPH</name>
<evidence type="ECO:0000256" key="5">
    <source>
        <dbReference type="ARBA" id="ARBA00022692"/>
    </source>
</evidence>
<keyword evidence="8" id="KW-0143">Chaperone</keyword>
<protein>
    <recommendedName>
        <fullName evidence="2">Parvulin-like PPIase</fullName>
    </recommendedName>
    <alternativeName>
        <fullName evidence="9">Peptidyl-prolyl cis-trans isomerase plp</fullName>
    </alternativeName>
    <alternativeName>
        <fullName evidence="12">Periplasmic chaperone PpiD</fullName>
    </alternativeName>
    <alternativeName>
        <fullName evidence="13">Periplasmic folding chaperone</fullName>
    </alternativeName>
    <alternativeName>
        <fullName evidence="10">Rotamase plp</fullName>
    </alternativeName>
</protein>
<evidence type="ECO:0000256" key="9">
    <source>
        <dbReference type="ARBA" id="ARBA00030642"/>
    </source>
</evidence>
<dbReference type="Gene3D" id="3.10.50.40">
    <property type="match status" value="1"/>
</dbReference>
<evidence type="ECO:0000256" key="2">
    <source>
        <dbReference type="ARBA" id="ARBA00018370"/>
    </source>
</evidence>
<keyword evidence="6 15" id="KW-1133">Transmembrane helix</keyword>
<dbReference type="OrthoDB" id="9768393at2"/>
<evidence type="ECO:0000256" key="15">
    <source>
        <dbReference type="SAM" id="Phobius"/>
    </source>
</evidence>
<organism evidence="17 18">
    <name type="scientific">Pseudovibrio exalbescens</name>
    <dbReference type="NCBI Taxonomy" id="197461"/>
    <lineage>
        <taxon>Bacteria</taxon>
        <taxon>Pseudomonadati</taxon>
        <taxon>Pseudomonadota</taxon>
        <taxon>Alphaproteobacteria</taxon>
        <taxon>Hyphomicrobiales</taxon>
        <taxon>Stappiaceae</taxon>
        <taxon>Pseudovibrio</taxon>
    </lineage>
</organism>
<keyword evidence="3" id="KW-1003">Cell membrane</keyword>
<evidence type="ECO:0000256" key="11">
    <source>
        <dbReference type="ARBA" id="ARBA00038408"/>
    </source>
</evidence>
<proteinExistence type="inferred from homology"/>
<feature type="domain" description="PpiC" evidence="16">
    <location>
        <begin position="266"/>
        <end position="353"/>
    </location>
</feature>
<evidence type="ECO:0000256" key="10">
    <source>
        <dbReference type="ARBA" id="ARBA00031484"/>
    </source>
</evidence>
<dbReference type="SUPFAM" id="SSF54534">
    <property type="entry name" value="FKBP-like"/>
    <property type="match status" value="1"/>
</dbReference>
<keyword evidence="14" id="KW-0697">Rotamase</keyword>
<keyword evidence="7 15" id="KW-0472">Membrane</keyword>
<comment type="similarity">
    <text evidence="11">Belongs to the PpiD chaperone family.</text>
</comment>
<dbReference type="Pfam" id="PF13145">
    <property type="entry name" value="Rotamase_2"/>
    <property type="match status" value="1"/>
</dbReference>
<evidence type="ECO:0000256" key="4">
    <source>
        <dbReference type="ARBA" id="ARBA00022519"/>
    </source>
</evidence>
<dbReference type="GO" id="GO:0005886">
    <property type="term" value="C:plasma membrane"/>
    <property type="evidence" value="ECO:0007669"/>
    <property type="project" value="UniProtKB-SubCell"/>
</dbReference>
<dbReference type="PANTHER" id="PTHR47529:SF1">
    <property type="entry name" value="PERIPLASMIC CHAPERONE PPID"/>
    <property type="match status" value="1"/>
</dbReference>
<evidence type="ECO:0000256" key="1">
    <source>
        <dbReference type="ARBA" id="ARBA00004382"/>
    </source>
</evidence>
<accession>A0A1U7JFQ9</accession>
<dbReference type="EMBL" id="LVVZ01000019">
    <property type="protein sequence ID" value="OKL43524.1"/>
    <property type="molecule type" value="Genomic_DNA"/>
</dbReference>
<keyword evidence="18" id="KW-1185">Reference proteome</keyword>
<dbReference type="PROSITE" id="PS50198">
    <property type="entry name" value="PPIC_PPIASE_2"/>
    <property type="match status" value="1"/>
</dbReference>
<comment type="caution">
    <text evidence="17">The sequence shown here is derived from an EMBL/GenBank/DDBJ whole genome shotgun (WGS) entry which is preliminary data.</text>
</comment>
<dbReference type="InterPro" id="IPR052029">
    <property type="entry name" value="PpiD_chaperone"/>
</dbReference>
<dbReference type="InterPro" id="IPR046357">
    <property type="entry name" value="PPIase_dom_sf"/>
</dbReference>
<dbReference type="Proteomes" id="UP000185783">
    <property type="component" value="Unassembled WGS sequence"/>
</dbReference>
<dbReference type="InterPro" id="IPR027304">
    <property type="entry name" value="Trigger_fact/SurA_dom_sf"/>
</dbReference>
<dbReference type="PANTHER" id="PTHR47529">
    <property type="entry name" value="PEPTIDYL-PROLYL CIS-TRANS ISOMERASE D"/>
    <property type="match status" value="1"/>
</dbReference>
<dbReference type="Gene3D" id="1.10.4030.10">
    <property type="entry name" value="Porin chaperone SurA, peptide-binding domain"/>
    <property type="match status" value="1"/>
</dbReference>
<dbReference type="STRING" id="197461.A3843_12855"/>
<dbReference type="GO" id="GO:0003755">
    <property type="term" value="F:peptidyl-prolyl cis-trans isomerase activity"/>
    <property type="evidence" value="ECO:0007669"/>
    <property type="project" value="UniProtKB-KW"/>
</dbReference>
<evidence type="ECO:0000256" key="13">
    <source>
        <dbReference type="ARBA" id="ARBA00042775"/>
    </source>
</evidence>
<dbReference type="SUPFAM" id="SSF109998">
    <property type="entry name" value="Triger factor/SurA peptide-binding domain-like"/>
    <property type="match status" value="1"/>
</dbReference>